<evidence type="ECO:0000259" key="4">
    <source>
        <dbReference type="SMART" id="SM00796"/>
    </source>
</evidence>
<dbReference type="InterPro" id="IPR010016">
    <property type="entry name" value="PxpB"/>
</dbReference>
<protein>
    <submittedName>
        <fullName evidence="5">Inhibitor of KinA</fullName>
    </submittedName>
</protein>
<dbReference type="STRING" id="86666.SAMN04490247_2163"/>
<reference evidence="6" key="1">
    <citation type="submission" date="2016-10" db="EMBL/GenBank/DDBJ databases">
        <authorList>
            <person name="Varghese N."/>
            <person name="Submissions S."/>
        </authorList>
    </citation>
    <scope>NUCLEOTIDE SEQUENCE [LARGE SCALE GENOMIC DNA]</scope>
    <source>
        <strain evidence="6">DSM 4771</strain>
    </source>
</reference>
<dbReference type="PANTHER" id="PTHR34698">
    <property type="entry name" value="5-OXOPROLINASE SUBUNIT B"/>
    <property type="match status" value="1"/>
</dbReference>
<keyword evidence="3" id="KW-0067">ATP-binding</keyword>
<sequence>MKHIIEPLGDQSLFIIVGEEISPDIHHRVQAIVEEMDATWITEMVPSYTGVAVYYDAMQLRKTYPHSSPYERAAAYVSACIDSIAGREASSGRTIDIPVCYGGDDFGPDLPAVAEHNGLTEDEVIEKHTSREYLVYMLGFAPGFPFLGGMDGEIAMPRKEEPRLKIPAGSVGIAGSQTGVYPLETPGGWQLIGRTPLSLFLPEKTPPSYLQPGDKVRFFSVTREAYEQWEEEE</sequence>
<dbReference type="Gene3D" id="3.30.1360.40">
    <property type="match status" value="1"/>
</dbReference>
<dbReference type="SMART" id="SM00796">
    <property type="entry name" value="AHS1"/>
    <property type="match status" value="1"/>
</dbReference>
<dbReference type="Proteomes" id="UP000199225">
    <property type="component" value="Unassembled WGS sequence"/>
</dbReference>
<evidence type="ECO:0000256" key="2">
    <source>
        <dbReference type="ARBA" id="ARBA00022801"/>
    </source>
</evidence>
<keyword evidence="6" id="KW-1185">Reference proteome</keyword>
<dbReference type="SUPFAM" id="SSF160467">
    <property type="entry name" value="PH0987 N-terminal domain-like"/>
    <property type="match status" value="1"/>
</dbReference>
<name>A0A1G8UDD9_9BACI</name>
<dbReference type="GO" id="GO:0016787">
    <property type="term" value="F:hydrolase activity"/>
    <property type="evidence" value="ECO:0007669"/>
    <property type="project" value="UniProtKB-KW"/>
</dbReference>
<proteinExistence type="predicted"/>
<dbReference type="AlphaFoldDB" id="A0A1G8UDD9"/>
<dbReference type="InterPro" id="IPR003833">
    <property type="entry name" value="CT_C_D"/>
</dbReference>
<organism evidence="5 6">
    <name type="scientific">Salimicrobium halophilum</name>
    <dbReference type="NCBI Taxonomy" id="86666"/>
    <lineage>
        <taxon>Bacteria</taxon>
        <taxon>Bacillati</taxon>
        <taxon>Bacillota</taxon>
        <taxon>Bacilli</taxon>
        <taxon>Bacillales</taxon>
        <taxon>Bacillaceae</taxon>
        <taxon>Salimicrobium</taxon>
    </lineage>
</organism>
<dbReference type="SUPFAM" id="SSF50891">
    <property type="entry name" value="Cyclophilin-like"/>
    <property type="match status" value="1"/>
</dbReference>
<dbReference type="RefSeq" id="WP_093193884.1">
    <property type="nucleotide sequence ID" value="NZ_FNEV01000006.1"/>
</dbReference>
<accession>A0A1G8UDD9</accession>
<keyword evidence="1" id="KW-0547">Nucleotide-binding</keyword>
<gene>
    <name evidence="5" type="ORF">SAMN04490247_2163</name>
</gene>
<evidence type="ECO:0000256" key="1">
    <source>
        <dbReference type="ARBA" id="ARBA00022741"/>
    </source>
</evidence>
<evidence type="ECO:0000256" key="3">
    <source>
        <dbReference type="ARBA" id="ARBA00022840"/>
    </source>
</evidence>
<dbReference type="OrthoDB" id="9778567at2"/>
<feature type="domain" description="Carboxyltransferase" evidence="4">
    <location>
        <begin position="3"/>
        <end position="210"/>
    </location>
</feature>
<dbReference type="EMBL" id="FNEV01000006">
    <property type="protein sequence ID" value="SDJ51205.1"/>
    <property type="molecule type" value="Genomic_DNA"/>
</dbReference>
<dbReference type="NCBIfam" id="TIGR00370">
    <property type="entry name" value="5-oxoprolinase subunit PxpB"/>
    <property type="match status" value="1"/>
</dbReference>
<evidence type="ECO:0000313" key="6">
    <source>
        <dbReference type="Proteomes" id="UP000199225"/>
    </source>
</evidence>
<dbReference type="InterPro" id="IPR029000">
    <property type="entry name" value="Cyclophilin-like_dom_sf"/>
</dbReference>
<evidence type="ECO:0000313" key="5">
    <source>
        <dbReference type="EMBL" id="SDJ51205.1"/>
    </source>
</evidence>
<dbReference type="PANTHER" id="PTHR34698:SF2">
    <property type="entry name" value="5-OXOPROLINASE SUBUNIT B"/>
    <property type="match status" value="1"/>
</dbReference>
<dbReference type="Pfam" id="PF02682">
    <property type="entry name" value="CT_C_D"/>
    <property type="match status" value="1"/>
</dbReference>
<dbReference type="Gene3D" id="2.40.100.10">
    <property type="entry name" value="Cyclophilin-like"/>
    <property type="match status" value="1"/>
</dbReference>
<dbReference type="GO" id="GO:0005524">
    <property type="term" value="F:ATP binding"/>
    <property type="evidence" value="ECO:0007669"/>
    <property type="project" value="UniProtKB-KW"/>
</dbReference>
<keyword evidence="2" id="KW-0378">Hydrolase</keyword>